<gene>
    <name evidence="1" type="ORF">Patl1_19626</name>
</gene>
<name>A0ACC1C2M3_9ROSI</name>
<comment type="caution">
    <text evidence="1">The sequence shown here is derived from an EMBL/GenBank/DDBJ whole genome shotgun (WGS) entry which is preliminary data.</text>
</comment>
<reference evidence="2" key="1">
    <citation type="journal article" date="2023" name="G3 (Bethesda)">
        <title>Genome assembly and association tests identify interacting loci associated with vigor, precocity, and sex in interspecific pistachio rootstocks.</title>
        <authorList>
            <person name="Palmer W."/>
            <person name="Jacygrad E."/>
            <person name="Sagayaradj S."/>
            <person name="Cavanaugh K."/>
            <person name="Han R."/>
            <person name="Bertier L."/>
            <person name="Beede B."/>
            <person name="Kafkas S."/>
            <person name="Golino D."/>
            <person name="Preece J."/>
            <person name="Michelmore R."/>
        </authorList>
    </citation>
    <scope>NUCLEOTIDE SEQUENCE [LARGE SCALE GENOMIC DNA]</scope>
</reference>
<dbReference type="Proteomes" id="UP001164250">
    <property type="component" value="Chromosome 2"/>
</dbReference>
<protein>
    <submittedName>
        <fullName evidence="1">Uncharacterized protein</fullName>
    </submittedName>
</protein>
<proteinExistence type="predicted"/>
<keyword evidence="2" id="KW-1185">Reference proteome</keyword>
<accession>A0ACC1C2M3</accession>
<sequence>MLRYLSLVSGLKTPSLCPKKPNRNSKAKNLSSLLSSADKPTTKFRTTPSSLTKSTTKPVSLTSPGATTTKDRPLKPFVCSVDSQATLLSTSVTNFSLDSPKLSSSVDATLSSPKSGGTNNANALETLLGVPWFSTVSNNNISQLPKEVLPERRQKWIFKNTQTHRSEKLANLCANKLGTDATLNEFGRLGPETGVKDYNSLIRICIERAKDCDHEDVALEKHICKAFLLFNFMKEQGFQLEEETYGPLLMYLIDMGMIEEFHFFHKAIESGNSCSDPRLGYYEMLLWIRVNNEEKIQELCNCTAIDYEGDYFNLIENYLLALCESKRNSEFLQLLETVDITKVSSLDHVMSIFKFLGRLVLESFAEKYLLALKKSDYGAENVSNVIFSYIFGIPNLEVEDIISKFKDLHAKLEIKPSSASYEKLIAYTCDLYMVDLALDIVDEMSEAGLTPSIDSINSILIASEKYFSYALVQRAYLIICYHNLKPNGETFRRMISLSVKKEDFDGAYAMLCDEKKMNLMLTADMYNAIMDGYFQKEDMASALKVFKQMEKADMKPNCQTFSYLIKNCSNEKDIVKYYEEMTCSGIQVTKQVFMALITAYASCGEFEKAKQVILDKGIPVESLNEIKGSLVAALASNGQKFDALVIYEEIKQAGWRLNPEDAFELLPHLHSEEELSILIQLLEDVNDSPYWMDVCESAIVCAVRFKRLRSSHKTLLFFCCLINLLMLILFRSSYAVPLLKQLKDKIKPSRFVSEGFLFQVFSEIAEEPTDLQFGLDFLWIMKNELDIALSPECFDFLLSVCVKEKNLQIARLIWKEYKTANLPYITFSCLWMYRALLVSGDPRGARKILSKIPKDDPHIRRLIRGDHENWVELEAYWGPSFSFLPRTSLQGVA</sequence>
<evidence type="ECO:0000313" key="1">
    <source>
        <dbReference type="EMBL" id="KAJ0106278.1"/>
    </source>
</evidence>
<organism evidence="1 2">
    <name type="scientific">Pistacia atlantica</name>
    <dbReference type="NCBI Taxonomy" id="434234"/>
    <lineage>
        <taxon>Eukaryota</taxon>
        <taxon>Viridiplantae</taxon>
        <taxon>Streptophyta</taxon>
        <taxon>Embryophyta</taxon>
        <taxon>Tracheophyta</taxon>
        <taxon>Spermatophyta</taxon>
        <taxon>Magnoliopsida</taxon>
        <taxon>eudicotyledons</taxon>
        <taxon>Gunneridae</taxon>
        <taxon>Pentapetalae</taxon>
        <taxon>rosids</taxon>
        <taxon>malvids</taxon>
        <taxon>Sapindales</taxon>
        <taxon>Anacardiaceae</taxon>
        <taxon>Pistacia</taxon>
    </lineage>
</organism>
<evidence type="ECO:0000313" key="2">
    <source>
        <dbReference type="Proteomes" id="UP001164250"/>
    </source>
</evidence>
<dbReference type="EMBL" id="CM047898">
    <property type="protein sequence ID" value="KAJ0106278.1"/>
    <property type="molecule type" value="Genomic_DNA"/>
</dbReference>